<dbReference type="InterPro" id="IPR046037">
    <property type="entry name" value="DUF5995"/>
</dbReference>
<dbReference type="AlphaFoldDB" id="A0A919T762"/>
<accession>A0A919T762</accession>
<reference evidence="1 2" key="1">
    <citation type="submission" date="2021-03" db="EMBL/GenBank/DDBJ databases">
        <title>Whole genome shotgun sequence of Actinoplanes toevensis NBRC 105298.</title>
        <authorList>
            <person name="Komaki H."/>
            <person name="Tamura T."/>
        </authorList>
    </citation>
    <scope>NUCLEOTIDE SEQUENCE [LARGE SCALE GENOMIC DNA]</scope>
    <source>
        <strain evidence="1 2">NBRC 105298</strain>
    </source>
</reference>
<gene>
    <name evidence="1" type="ORF">Ato02nite_020480</name>
</gene>
<dbReference type="RefSeq" id="WP_213006184.1">
    <property type="nucleotide sequence ID" value="NZ_BOQN01000024.1"/>
</dbReference>
<proteinExistence type="predicted"/>
<evidence type="ECO:0000313" key="2">
    <source>
        <dbReference type="Proteomes" id="UP000677082"/>
    </source>
</evidence>
<evidence type="ECO:0000313" key="1">
    <source>
        <dbReference type="EMBL" id="GIM90255.1"/>
    </source>
</evidence>
<sequence length="283" mass="30854">MTMPFDRHLVRSAAESLRQARLRVSPARDPRGCGWDPPREPMAEALAAPAVSVGAVIAKLSAVGPVLDQAGADRVAAFNQLYLAISRRVQSALQTVATEPVYLELLAVELAKRYFTALDGWNRDDEDTPAVWAVLFGQSRDSGPSRLTAALIGVNAQLNHDLPLALLGVWRELGPPTGDQVHPDYRLLDQIYYDEIAPLRRGFSAEWERDLGELIGPLDDWTGRAVGTAVRAHSWAQAGRLWPLRDDPADFGQARHAMDEAAALIAEWAIVGDRLGTGDDLPA</sequence>
<comment type="caution">
    <text evidence="1">The sequence shown here is derived from an EMBL/GenBank/DDBJ whole genome shotgun (WGS) entry which is preliminary data.</text>
</comment>
<keyword evidence="2" id="KW-1185">Reference proteome</keyword>
<protein>
    <submittedName>
        <fullName evidence="1">Uncharacterized protein</fullName>
    </submittedName>
</protein>
<dbReference type="Pfam" id="PF19458">
    <property type="entry name" value="DUF5995"/>
    <property type="match status" value="1"/>
</dbReference>
<dbReference type="Proteomes" id="UP000677082">
    <property type="component" value="Unassembled WGS sequence"/>
</dbReference>
<name>A0A919T762_9ACTN</name>
<organism evidence="1 2">
    <name type="scientific">Paractinoplanes toevensis</name>
    <dbReference type="NCBI Taxonomy" id="571911"/>
    <lineage>
        <taxon>Bacteria</taxon>
        <taxon>Bacillati</taxon>
        <taxon>Actinomycetota</taxon>
        <taxon>Actinomycetes</taxon>
        <taxon>Micromonosporales</taxon>
        <taxon>Micromonosporaceae</taxon>
        <taxon>Paractinoplanes</taxon>
    </lineage>
</organism>
<dbReference type="EMBL" id="BOQN01000024">
    <property type="protein sequence ID" value="GIM90255.1"/>
    <property type="molecule type" value="Genomic_DNA"/>
</dbReference>